<organism evidence="1 2">
    <name type="scientific">Phascolomyces articulosus</name>
    <dbReference type="NCBI Taxonomy" id="60185"/>
    <lineage>
        <taxon>Eukaryota</taxon>
        <taxon>Fungi</taxon>
        <taxon>Fungi incertae sedis</taxon>
        <taxon>Mucoromycota</taxon>
        <taxon>Mucoromycotina</taxon>
        <taxon>Mucoromycetes</taxon>
        <taxon>Mucorales</taxon>
        <taxon>Lichtheimiaceae</taxon>
        <taxon>Phascolomyces</taxon>
    </lineage>
</organism>
<dbReference type="InterPro" id="IPR036047">
    <property type="entry name" value="F-box-like_dom_sf"/>
</dbReference>
<reference evidence="1" key="1">
    <citation type="journal article" date="2022" name="IScience">
        <title>Evolution of zygomycete secretomes and the origins of terrestrial fungal ecologies.</title>
        <authorList>
            <person name="Chang Y."/>
            <person name="Wang Y."/>
            <person name="Mondo S."/>
            <person name="Ahrendt S."/>
            <person name="Andreopoulos W."/>
            <person name="Barry K."/>
            <person name="Beard J."/>
            <person name="Benny G.L."/>
            <person name="Blankenship S."/>
            <person name="Bonito G."/>
            <person name="Cuomo C."/>
            <person name="Desiro A."/>
            <person name="Gervers K.A."/>
            <person name="Hundley H."/>
            <person name="Kuo A."/>
            <person name="LaButti K."/>
            <person name="Lang B.F."/>
            <person name="Lipzen A."/>
            <person name="O'Donnell K."/>
            <person name="Pangilinan J."/>
            <person name="Reynolds N."/>
            <person name="Sandor L."/>
            <person name="Smith M.E."/>
            <person name="Tsang A."/>
            <person name="Grigoriev I.V."/>
            <person name="Stajich J.E."/>
            <person name="Spatafora J.W."/>
        </authorList>
    </citation>
    <scope>NUCLEOTIDE SEQUENCE</scope>
    <source>
        <strain evidence="1">RSA 2281</strain>
    </source>
</reference>
<evidence type="ECO:0008006" key="3">
    <source>
        <dbReference type="Google" id="ProtNLM"/>
    </source>
</evidence>
<dbReference type="Proteomes" id="UP001209540">
    <property type="component" value="Unassembled WGS sequence"/>
</dbReference>
<comment type="caution">
    <text evidence="1">The sequence shown here is derived from an EMBL/GenBank/DDBJ whole genome shotgun (WGS) entry which is preliminary data.</text>
</comment>
<keyword evidence="2" id="KW-1185">Reference proteome</keyword>
<proteinExistence type="predicted"/>
<dbReference type="EMBL" id="JAIXMP010000011">
    <property type="protein sequence ID" value="KAI9264909.1"/>
    <property type="molecule type" value="Genomic_DNA"/>
</dbReference>
<dbReference type="Gene3D" id="1.20.1280.50">
    <property type="match status" value="1"/>
</dbReference>
<name>A0AAD5PEG7_9FUNG</name>
<dbReference type="SUPFAM" id="SSF81383">
    <property type="entry name" value="F-box domain"/>
    <property type="match status" value="1"/>
</dbReference>
<protein>
    <recommendedName>
        <fullName evidence="3">F-box domain-containing protein</fullName>
    </recommendedName>
</protein>
<accession>A0AAD5PEG7</accession>
<gene>
    <name evidence="1" type="ORF">BDA99DRAFT_604246</name>
</gene>
<sequence length="325" mass="36819">MTIDANSDLSPLSMDTFELYTHNQATKTVNNFKTSAYQQHSISIPETNEENDGKKIDFIKLLPYELIYDIFHYYNVQFIDFVTCTHVNAIWRAILMNYIWPSLSVTTFFSTYPLNRLTPKEQDHIRFGLLGSGSNNNNNQSGQLDSVVFSIQAHTHERTQAVIDMGNCGLQVVDLYGSPFTAAKVFLSNANTLNELSISLSSCYSYIDLSVLFNVLATSATTSTLSKMRLTAAPFFNDNGRSYELRLEEKMKSGITSLPTSLIDIKINGFPLENRLDLIKFFLKRCKHLQSLVVHPVIPRISISIENELEHIKKISPPSLHTLIY</sequence>
<evidence type="ECO:0000313" key="1">
    <source>
        <dbReference type="EMBL" id="KAI9264909.1"/>
    </source>
</evidence>
<dbReference type="AlphaFoldDB" id="A0AAD5PEG7"/>
<reference evidence="1" key="2">
    <citation type="submission" date="2023-02" db="EMBL/GenBank/DDBJ databases">
        <authorList>
            <consortium name="DOE Joint Genome Institute"/>
            <person name="Mondo S.J."/>
            <person name="Chang Y."/>
            <person name="Wang Y."/>
            <person name="Ahrendt S."/>
            <person name="Andreopoulos W."/>
            <person name="Barry K."/>
            <person name="Beard J."/>
            <person name="Benny G.L."/>
            <person name="Blankenship S."/>
            <person name="Bonito G."/>
            <person name="Cuomo C."/>
            <person name="Desiro A."/>
            <person name="Gervers K.A."/>
            <person name="Hundley H."/>
            <person name="Kuo A."/>
            <person name="LaButti K."/>
            <person name="Lang B.F."/>
            <person name="Lipzen A."/>
            <person name="O'Donnell K."/>
            <person name="Pangilinan J."/>
            <person name="Reynolds N."/>
            <person name="Sandor L."/>
            <person name="Smith M.W."/>
            <person name="Tsang A."/>
            <person name="Grigoriev I.V."/>
            <person name="Stajich J.E."/>
            <person name="Spatafora J.W."/>
        </authorList>
    </citation>
    <scope>NUCLEOTIDE SEQUENCE</scope>
    <source>
        <strain evidence="1">RSA 2281</strain>
    </source>
</reference>
<evidence type="ECO:0000313" key="2">
    <source>
        <dbReference type="Proteomes" id="UP001209540"/>
    </source>
</evidence>